<dbReference type="Proteomes" id="UP000176634">
    <property type="component" value="Unassembled WGS sequence"/>
</dbReference>
<dbReference type="EMBL" id="MFRA01000001">
    <property type="protein sequence ID" value="OGH93268.1"/>
    <property type="molecule type" value="Genomic_DNA"/>
</dbReference>
<organism evidence="1 2">
    <name type="scientific">Candidatus Magasanikbacteria bacterium RIFOXYD1_FULL_40_23</name>
    <dbReference type="NCBI Taxonomy" id="1798705"/>
    <lineage>
        <taxon>Bacteria</taxon>
        <taxon>Candidatus Magasanikiibacteriota</taxon>
    </lineage>
</organism>
<protein>
    <submittedName>
        <fullName evidence="1">Uncharacterized protein</fullName>
    </submittedName>
</protein>
<sequence>MPSGAKPTQEVKMQAKIARVTDEALQGTRKIEVLLKEDAAPGDVKRLMSMFNRGMLWLTASCRAGLMHFQRYRQWKSQDDRAVAVTFTKVVDRDQFVREMCNAVEKIEVIA</sequence>
<name>A0A1F6PAY0_9BACT</name>
<dbReference type="STRING" id="1798705.A2563_01535"/>
<reference evidence="1 2" key="1">
    <citation type="journal article" date="2016" name="Nat. Commun.">
        <title>Thousands of microbial genomes shed light on interconnected biogeochemical processes in an aquifer system.</title>
        <authorList>
            <person name="Anantharaman K."/>
            <person name="Brown C.T."/>
            <person name="Hug L.A."/>
            <person name="Sharon I."/>
            <person name="Castelle C.J."/>
            <person name="Probst A.J."/>
            <person name="Thomas B.C."/>
            <person name="Singh A."/>
            <person name="Wilkins M.J."/>
            <person name="Karaoz U."/>
            <person name="Brodie E.L."/>
            <person name="Williams K.H."/>
            <person name="Hubbard S.S."/>
            <person name="Banfield J.F."/>
        </authorList>
    </citation>
    <scope>NUCLEOTIDE SEQUENCE [LARGE SCALE GENOMIC DNA]</scope>
</reference>
<dbReference type="AlphaFoldDB" id="A0A1F6PAY0"/>
<comment type="caution">
    <text evidence="1">The sequence shown here is derived from an EMBL/GenBank/DDBJ whole genome shotgun (WGS) entry which is preliminary data.</text>
</comment>
<evidence type="ECO:0000313" key="1">
    <source>
        <dbReference type="EMBL" id="OGH93268.1"/>
    </source>
</evidence>
<gene>
    <name evidence="1" type="ORF">A2563_01535</name>
</gene>
<accession>A0A1F6PAY0</accession>
<proteinExistence type="predicted"/>
<evidence type="ECO:0000313" key="2">
    <source>
        <dbReference type="Proteomes" id="UP000176634"/>
    </source>
</evidence>